<accession>A0ABT5LBX7</accession>
<comment type="caution">
    <text evidence="4">The sequence shown here is derived from an EMBL/GenBank/DDBJ whole genome shotgun (WGS) entry which is preliminary data.</text>
</comment>
<name>A0ABT5LBX7_9GAMM</name>
<evidence type="ECO:0000256" key="2">
    <source>
        <dbReference type="ARBA" id="ARBA00023172"/>
    </source>
</evidence>
<gene>
    <name evidence="4" type="ORF">PSI23_04450</name>
</gene>
<dbReference type="InterPro" id="IPR057084">
    <property type="entry name" value="Int_N"/>
</dbReference>
<feature type="domain" description="Tyr recombinase" evidence="3">
    <location>
        <begin position="157"/>
        <end position="312"/>
    </location>
</feature>
<keyword evidence="1" id="KW-0229">DNA integration</keyword>
<evidence type="ECO:0000313" key="5">
    <source>
        <dbReference type="Proteomes" id="UP001217178"/>
    </source>
</evidence>
<dbReference type="InterPro" id="IPR013762">
    <property type="entry name" value="Integrase-like_cat_sf"/>
</dbReference>
<dbReference type="Pfam" id="PF00589">
    <property type="entry name" value="Phage_integrase"/>
    <property type="match status" value="2"/>
</dbReference>
<keyword evidence="5" id="KW-1185">Reference proteome</keyword>
<dbReference type="RefSeq" id="WP_273553940.1">
    <property type="nucleotide sequence ID" value="NZ_JAQRFI010000007.1"/>
</dbReference>
<dbReference type="PANTHER" id="PTHR30349:SF93">
    <property type="entry name" value="FELS-2 PROPHAGE PROTEIN"/>
    <property type="match status" value="1"/>
</dbReference>
<dbReference type="EMBL" id="JAQRFI010000007">
    <property type="protein sequence ID" value="MDC9588578.1"/>
    <property type="molecule type" value="Genomic_DNA"/>
</dbReference>
<dbReference type="Pfam" id="PF24624">
    <property type="entry name" value="Int_N"/>
    <property type="match status" value="1"/>
</dbReference>
<organism evidence="4 5">
    <name type="scientific">Xenorhabdus yunnanensis</name>
    <dbReference type="NCBI Taxonomy" id="3025878"/>
    <lineage>
        <taxon>Bacteria</taxon>
        <taxon>Pseudomonadati</taxon>
        <taxon>Pseudomonadota</taxon>
        <taxon>Gammaproteobacteria</taxon>
        <taxon>Enterobacterales</taxon>
        <taxon>Morganellaceae</taxon>
        <taxon>Xenorhabdus</taxon>
    </lineage>
</organism>
<dbReference type="PANTHER" id="PTHR30349">
    <property type="entry name" value="PHAGE INTEGRASE-RELATED"/>
    <property type="match status" value="1"/>
</dbReference>
<evidence type="ECO:0000313" key="4">
    <source>
        <dbReference type="EMBL" id="MDC9588578.1"/>
    </source>
</evidence>
<dbReference type="SUPFAM" id="SSF56349">
    <property type="entry name" value="DNA breaking-rejoining enzymes"/>
    <property type="match status" value="1"/>
</dbReference>
<dbReference type="InterPro" id="IPR002104">
    <property type="entry name" value="Integrase_catalytic"/>
</dbReference>
<proteinExistence type="predicted"/>
<dbReference type="InterPro" id="IPR050090">
    <property type="entry name" value="Tyrosine_recombinase_XerCD"/>
</dbReference>
<evidence type="ECO:0000256" key="1">
    <source>
        <dbReference type="ARBA" id="ARBA00022908"/>
    </source>
</evidence>
<keyword evidence="2" id="KW-0233">DNA recombination</keyword>
<reference evidence="4 5" key="1">
    <citation type="submission" date="2023-02" db="EMBL/GenBank/DDBJ databases">
        <title>Entomopathogenic bacteria.</title>
        <authorList>
            <person name="Machado R.A."/>
        </authorList>
    </citation>
    <scope>NUCLEOTIDE SEQUENCE [LARGE SCALE GENOMIC DNA]</scope>
    <source>
        <strain evidence="4 5">XENO-10</strain>
    </source>
</reference>
<sequence>MPIKKLDDGRYMVDIRPVGRTGSRIRRKFDKKAEAVAFERYTLAHAPKPGKSSNRQSLSDLLKLWWLYHGQTAENGTIEKRQLEKTIKLLNDPSINRLNKHALLEHRSNRLSDGIKASTINRDMYRLSGMITTLQKLEVFSGDNPLNGLPPLKEQQPEMTFLTKEEINMLLSVLSGDERKIALLCLSTGARWGEVETLKSAQVKNGRVTFLKTKNGKQRTIPISKTLEKEIKQKSGELFDVDYASFRVKLRSIKPDLPEGQATHVLRHTFASHFVMKGGNIVALQQILGHANIQQTMAYAHLAPDYLQLAITLNPLSEGIEI</sequence>
<evidence type="ECO:0000259" key="3">
    <source>
        <dbReference type="PROSITE" id="PS51898"/>
    </source>
</evidence>
<dbReference type="Proteomes" id="UP001217178">
    <property type="component" value="Unassembled WGS sequence"/>
</dbReference>
<dbReference type="InterPro" id="IPR011010">
    <property type="entry name" value="DNA_brk_join_enz"/>
</dbReference>
<protein>
    <submittedName>
        <fullName evidence="4">Tyrosine-type recombinase/integrase</fullName>
    </submittedName>
</protein>
<dbReference type="Gene3D" id="1.10.443.10">
    <property type="entry name" value="Intergrase catalytic core"/>
    <property type="match status" value="1"/>
</dbReference>
<dbReference type="PROSITE" id="PS51898">
    <property type="entry name" value="TYR_RECOMBINASE"/>
    <property type="match status" value="1"/>
</dbReference>
<dbReference type="CDD" id="cd00796">
    <property type="entry name" value="INT_Rci_Hp1_C"/>
    <property type="match status" value="1"/>
</dbReference>